<evidence type="ECO:0000313" key="1">
    <source>
        <dbReference type="EMBL" id="MER9285772.1"/>
    </source>
</evidence>
<gene>
    <name evidence="1" type="ORF">NKI81_17690</name>
</gene>
<proteinExistence type="predicted"/>
<accession>A0ACC6T155</accession>
<reference evidence="1 2" key="1">
    <citation type="journal article" date="2024" name="Proc. Natl. Acad. Sci. U.S.A.">
        <title>The evolutionary genomics of adaptation to stress in wild rhizobium bacteria.</title>
        <authorList>
            <person name="Kehlet-Delgado H."/>
            <person name="Montoya A.P."/>
            <person name="Jensen K.T."/>
            <person name="Wendlandt C.E."/>
            <person name="Dexheimer C."/>
            <person name="Roberts M."/>
            <person name="Torres Martinez L."/>
            <person name="Friesen M.L."/>
            <person name="Griffitts J.S."/>
            <person name="Porter S.S."/>
        </authorList>
    </citation>
    <scope>NUCLEOTIDE SEQUENCE [LARGE SCALE GENOMIC DNA]</scope>
    <source>
        <strain evidence="1 2">M0468</strain>
    </source>
</reference>
<evidence type="ECO:0000313" key="2">
    <source>
        <dbReference type="Proteomes" id="UP001480082"/>
    </source>
</evidence>
<comment type="caution">
    <text evidence="1">The sequence shown here is derived from an EMBL/GenBank/DDBJ whole genome shotgun (WGS) entry which is preliminary data.</text>
</comment>
<protein>
    <submittedName>
        <fullName evidence="1">Crp/Fnr family transcriptional regulator</fullName>
    </submittedName>
</protein>
<organism evidence="1 2">
    <name type="scientific">Mesorhizobium australicum</name>
    <dbReference type="NCBI Taxonomy" id="536018"/>
    <lineage>
        <taxon>Bacteria</taxon>
        <taxon>Pseudomonadati</taxon>
        <taxon>Pseudomonadota</taxon>
        <taxon>Alphaproteobacteria</taxon>
        <taxon>Hyphomicrobiales</taxon>
        <taxon>Phyllobacteriaceae</taxon>
        <taxon>Mesorhizobium</taxon>
    </lineage>
</organism>
<sequence length="246" mass="27421">MPPTSPSDVVIRKLQRISELRESDLAVLRALAIEEKEFQANHDVVREGDRPSHSFVLVDGLIGSTKFTGEGKRQITSFFVTGDIPDLHGLHLSVMDCTFSTLTPSRVGFIRHDALRAICEQHPNIATAFWRSTLIDAAIYREWVTNVGRREAFTRMAHVLCELICRLRAVGRIQDHVADIPITQAALGDALGLSTVHVNRTLQELRRKGLIATSGARVQALNWPDLVRAADFDATYLHQRNPEAGQ</sequence>
<name>A0ACC6T155_9HYPH</name>
<keyword evidence="2" id="KW-1185">Reference proteome</keyword>
<dbReference type="EMBL" id="JAMYRI010000009">
    <property type="protein sequence ID" value="MER9285772.1"/>
    <property type="molecule type" value="Genomic_DNA"/>
</dbReference>
<dbReference type="Proteomes" id="UP001480082">
    <property type="component" value="Unassembled WGS sequence"/>
</dbReference>